<keyword evidence="2 4" id="KW-0547">Nucleotide-binding</keyword>
<evidence type="ECO:0000256" key="3">
    <source>
        <dbReference type="ARBA" id="ARBA00022840"/>
    </source>
</evidence>
<dbReference type="GO" id="GO:0030272">
    <property type="term" value="F:5-formyltetrahydrofolate cyclo-ligase activity"/>
    <property type="evidence" value="ECO:0007669"/>
    <property type="project" value="UniProtKB-EC"/>
</dbReference>
<evidence type="ECO:0000256" key="2">
    <source>
        <dbReference type="ARBA" id="ARBA00022741"/>
    </source>
</evidence>
<protein>
    <recommendedName>
        <fullName evidence="5">5-formyltetrahydrofolate cyclo-ligase</fullName>
        <ecNumber evidence="5">6.3.3.2</ecNumber>
    </recommendedName>
</protein>
<sequence>MDKRELFGWSRCIAEKLNGLQAVIEAENIMCFVSFGSEVDTHGLLKEWILQGKNVSVPRIEKFPAGESLMHAVKIKDFSDLKTKGSYGIMEPELKIDSIVAPAELDAIIVPGSAFDIQRNRMGYGGGFYDRYLMRTSGNCKKIGVCYDFQLLEQIPHEAYDIPVDLIVTEKRTV</sequence>
<comment type="catalytic activity">
    <reaction evidence="5">
        <text>(6S)-5-formyl-5,6,7,8-tetrahydrofolate + ATP = (6R)-5,10-methenyltetrahydrofolate + ADP + phosphate</text>
        <dbReference type="Rhea" id="RHEA:10488"/>
        <dbReference type="ChEBI" id="CHEBI:30616"/>
        <dbReference type="ChEBI" id="CHEBI:43474"/>
        <dbReference type="ChEBI" id="CHEBI:57455"/>
        <dbReference type="ChEBI" id="CHEBI:57457"/>
        <dbReference type="ChEBI" id="CHEBI:456216"/>
        <dbReference type="EC" id="6.3.3.2"/>
    </reaction>
</comment>
<dbReference type="EMBL" id="AORV01000065">
    <property type="protein sequence ID" value="EMS69830.1"/>
    <property type="molecule type" value="Genomic_DNA"/>
</dbReference>
<feature type="binding site" evidence="4">
    <location>
        <position position="38"/>
    </location>
    <ligand>
        <name>substrate</name>
    </ligand>
</feature>
<keyword evidence="7" id="KW-1185">Reference proteome</keyword>
<name>S0FFN9_RUMCE</name>
<dbReference type="InterPro" id="IPR024185">
    <property type="entry name" value="FTHF_cligase-like_sf"/>
</dbReference>
<keyword evidence="5" id="KW-0460">Magnesium</keyword>
<dbReference type="eggNOG" id="COG0212">
    <property type="taxonomic scope" value="Bacteria"/>
</dbReference>
<proteinExistence type="inferred from homology"/>
<evidence type="ECO:0000313" key="7">
    <source>
        <dbReference type="Proteomes" id="UP000014155"/>
    </source>
</evidence>
<dbReference type="STRING" id="1195236.CTER_4546"/>
<dbReference type="PANTHER" id="PTHR23407:SF1">
    <property type="entry name" value="5-FORMYLTETRAHYDROFOLATE CYCLO-LIGASE"/>
    <property type="match status" value="1"/>
</dbReference>
<keyword evidence="3 4" id="KW-0067">ATP-binding</keyword>
<dbReference type="AlphaFoldDB" id="S0FFN9"/>
<evidence type="ECO:0000313" key="6">
    <source>
        <dbReference type="EMBL" id="EMS69830.1"/>
    </source>
</evidence>
<dbReference type="Pfam" id="PF01812">
    <property type="entry name" value="5-FTHF_cyc-lig"/>
    <property type="match status" value="1"/>
</dbReference>
<gene>
    <name evidence="6" type="ORF">CTER_4546</name>
</gene>
<reference evidence="6 7" key="1">
    <citation type="journal article" date="2013" name="Genome Announc.">
        <title>Draft Genome Sequence of the Cellulolytic, Mesophilic, Anaerobic Bacterium Clostridium termitidis Strain CT1112 (DSM 5398).</title>
        <authorList>
            <person name="Lal S."/>
            <person name="Ramachandran U."/>
            <person name="Zhang X."/>
            <person name="Munir R."/>
            <person name="Sparling R."/>
            <person name="Levin D.B."/>
        </authorList>
    </citation>
    <scope>NUCLEOTIDE SEQUENCE [LARGE SCALE GENOMIC DNA]</scope>
    <source>
        <strain evidence="6 7">CT1112</strain>
    </source>
</reference>
<comment type="similarity">
    <text evidence="1 5">Belongs to the 5-formyltetrahydrofolate cyclo-ligase family.</text>
</comment>
<dbReference type="Proteomes" id="UP000014155">
    <property type="component" value="Unassembled WGS sequence"/>
</dbReference>
<dbReference type="PIRSF" id="PIRSF006806">
    <property type="entry name" value="FTHF_cligase"/>
    <property type="match status" value="1"/>
</dbReference>
<dbReference type="GO" id="GO:0005524">
    <property type="term" value="F:ATP binding"/>
    <property type="evidence" value="ECO:0007669"/>
    <property type="project" value="UniProtKB-KW"/>
</dbReference>
<comment type="caution">
    <text evidence="6">The sequence shown here is derived from an EMBL/GenBank/DDBJ whole genome shotgun (WGS) entry which is preliminary data.</text>
</comment>
<keyword evidence="6" id="KW-0436">Ligase</keyword>
<dbReference type="PANTHER" id="PTHR23407">
    <property type="entry name" value="ATPASE INHIBITOR/5-FORMYLTETRAHYDROFOLATE CYCLO-LIGASE"/>
    <property type="match status" value="1"/>
</dbReference>
<dbReference type="Gene3D" id="3.40.50.10420">
    <property type="entry name" value="NagB/RpiA/CoA transferase-like"/>
    <property type="match status" value="1"/>
</dbReference>
<dbReference type="SUPFAM" id="SSF100950">
    <property type="entry name" value="NagB/RpiA/CoA transferase-like"/>
    <property type="match status" value="1"/>
</dbReference>
<keyword evidence="5" id="KW-0479">Metal-binding</keyword>
<evidence type="ECO:0000256" key="1">
    <source>
        <dbReference type="ARBA" id="ARBA00010638"/>
    </source>
</evidence>
<evidence type="ECO:0000256" key="4">
    <source>
        <dbReference type="PIRSR" id="PIRSR006806-1"/>
    </source>
</evidence>
<dbReference type="GO" id="GO:0035999">
    <property type="term" value="P:tetrahydrofolate interconversion"/>
    <property type="evidence" value="ECO:0007669"/>
    <property type="project" value="TreeGrafter"/>
</dbReference>
<accession>S0FFN9</accession>
<feature type="binding site" evidence="4">
    <location>
        <begin position="121"/>
        <end position="129"/>
    </location>
    <ligand>
        <name>ATP</name>
        <dbReference type="ChEBI" id="CHEBI:30616"/>
    </ligand>
</feature>
<dbReference type="GO" id="GO:0009396">
    <property type="term" value="P:folic acid-containing compound biosynthetic process"/>
    <property type="evidence" value="ECO:0007669"/>
    <property type="project" value="TreeGrafter"/>
</dbReference>
<dbReference type="NCBIfam" id="TIGR02727">
    <property type="entry name" value="MTHFS_bact"/>
    <property type="match status" value="1"/>
</dbReference>
<evidence type="ECO:0000256" key="5">
    <source>
        <dbReference type="RuleBase" id="RU361279"/>
    </source>
</evidence>
<dbReference type="PATRIC" id="fig|1195236.3.peg.4729"/>
<dbReference type="EC" id="6.3.3.2" evidence="5"/>
<feature type="binding site" evidence="4">
    <location>
        <position position="33"/>
    </location>
    <ligand>
        <name>substrate</name>
    </ligand>
</feature>
<dbReference type="InterPro" id="IPR037171">
    <property type="entry name" value="NagB/RpiA_transferase-like"/>
</dbReference>
<organism evidence="6 7">
    <name type="scientific">Ruminiclostridium cellobioparum subsp. termitidis CT1112</name>
    <dbReference type="NCBI Taxonomy" id="1195236"/>
    <lineage>
        <taxon>Bacteria</taxon>
        <taxon>Bacillati</taxon>
        <taxon>Bacillota</taxon>
        <taxon>Clostridia</taxon>
        <taxon>Eubacteriales</taxon>
        <taxon>Oscillospiraceae</taxon>
        <taxon>Ruminiclostridium</taxon>
    </lineage>
</organism>
<comment type="cofactor">
    <cofactor evidence="5">
        <name>Mg(2+)</name>
        <dbReference type="ChEBI" id="CHEBI:18420"/>
    </cofactor>
</comment>
<dbReference type="GO" id="GO:0046872">
    <property type="term" value="F:metal ion binding"/>
    <property type="evidence" value="ECO:0007669"/>
    <property type="project" value="UniProtKB-KW"/>
</dbReference>
<dbReference type="InterPro" id="IPR002698">
    <property type="entry name" value="FTHF_cligase"/>
</dbReference>